<evidence type="ECO:0000256" key="11">
    <source>
        <dbReference type="ARBA" id="ARBA00023136"/>
    </source>
</evidence>
<dbReference type="PANTHER" id="PTHR20900:SF0">
    <property type="entry name" value="NADH DEHYDROGENASE [UBIQUINONE] 1 BETA SUBCOMPLEX SUBUNIT 7"/>
    <property type="match status" value="1"/>
</dbReference>
<comment type="similarity">
    <text evidence="4">Belongs to the complex I NDUFB7 subunit family.</text>
</comment>
<evidence type="ECO:0000256" key="9">
    <source>
        <dbReference type="ARBA" id="ARBA00022982"/>
    </source>
</evidence>
<evidence type="ECO:0000256" key="2">
    <source>
        <dbReference type="ARBA" id="ARBA00004569"/>
    </source>
</evidence>
<evidence type="ECO:0000256" key="6">
    <source>
        <dbReference type="ARBA" id="ARBA00022448"/>
    </source>
</evidence>
<dbReference type="GO" id="GO:0005743">
    <property type="term" value="C:mitochondrial inner membrane"/>
    <property type="evidence" value="ECO:0007669"/>
    <property type="project" value="UniProtKB-SubCell"/>
</dbReference>
<dbReference type="STRING" id="29139.ENSVURP00010026102"/>
<evidence type="ECO:0000313" key="15">
    <source>
        <dbReference type="Ensembl" id="ENSVURP00010026102.1"/>
    </source>
</evidence>
<organism evidence="15 16">
    <name type="scientific">Vombatus ursinus</name>
    <name type="common">Common wombat</name>
    <dbReference type="NCBI Taxonomy" id="29139"/>
    <lineage>
        <taxon>Eukaryota</taxon>
        <taxon>Metazoa</taxon>
        <taxon>Chordata</taxon>
        <taxon>Craniata</taxon>
        <taxon>Vertebrata</taxon>
        <taxon>Euteleostomi</taxon>
        <taxon>Mammalia</taxon>
        <taxon>Metatheria</taxon>
        <taxon>Diprotodontia</taxon>
        <taxon>Vombatidae</taxon>
        <taxon>Vombatus</taxon>
    </lineage>
</organism>
<evidence type="ECO:0000256" key="8">
    <source>
        <dbReference type="ARBA" id="ARBA00022792"/>
    </source>
</evidence>
<evidence type="ECO:0000256" key="7">
    <source>
        <dbReference type="ARBA" id="ARBA00022660"/>
    </source>
</evidence>
<evidence type="ECO:0000256" key="10">
    <source>
        <dbReference type="ARBA" id="ARBA00023128"/>
    </source>
</evidence>
<comment type="function">
    <text evidence="1">Accessory subunit of the mitochondrial membrane respiratory chain NADH dehydrogenase (Complex I), that is believed not to be involved in catalysis. Complex I functions in the transfer of electrons from NADH to the respiratory chain. The immediate electron acceptor for the enzyme is believed to be ubiquinone.</text>
</comment>
<dbReference type="Ensembl" id="ENSVURT00010029726.1">
    <property type="protein sequence ID" value="ENSVURP00010026102.1"/>
    <property type="gene ID" value="ENSVURG00010020006.1"/>
</dbReference>
<sequence>MGAHLTRCYLGDAEVEPDPLHMPTFPSDYGFQGRKERVMVATQREMNDAQLLLQQRDYCAHHLIRLLKCKPDCFPNFLACGREKHIWDLCEHRDHVGQMKELERERCLLARQKWWADSEASEPK</sequence>
<keyword evidence="12" id="KW-1015">Disulfide bond</keyword>
<protein>
    <recommendedName>
        <fullName evidence="5">NADH dehydrogenase [ubiquinone] 1 beta subcomplex subunit 7</fullName>
    </recommendedName>
    <alternativeName>
        <fullName evidence="13">Complex I-B18</fullName>
    </alternativeName>
    <alternativeName>
        <fullName evidence="14">NADH-ubiquinone oxidoreductase B18 subunit</fullName>
    </alternativeName>
</protein>
<evidence type="ECO:0000256" key="4">
    <source>
        <dbReference type="ARBA" id="ARBA00008006"/>
    </source>
</evidence>
<dbReference type="OMA" id="FVYQCAH"/>
<keyword evidence="16" id="KW-1185">Reference proteome</keyword>
<dbReference type="GeneTree" id="ENSGT00390000018759"/>
<reference evidence="16" key="1">
    <citation type="submission" date="2018-12" db="EMBL/GenBank/DDBJ databases">
        <authorList>
            <person name="Yazar S."/>
        </authorList>
    </citation>
    <scope>NUCLEOTIDE SEQUENCE [LARGE SCALE GENOMIC DNA]</scope>
</reference>
<keyword evidence="9" id="KW-0249">Electron transport</keyword>
<dbReference type="Proteomes" id="UP000314987">
    <property type="component" value="Unassembled WGS sequence"/>
</dbReference>
<keyword evidence="7" id="KW-0679">Respiratory chain</keyword>
<dbReference type="Pfam" id="PF05676">
    <property type="entry name" value="NDUF_B7"/>
    <property type="match status" value="1"/>
</dbReference>
<name>A0A4X2LYN6_VOMUR</name>
<evidence type="ECO:0000313" key="16">
    <source>
        <dbReference type="Proteomes" id="UP000314987"/>
    </source>
</evidence>
<dbReference type="InterPro" id="IPR008698">
    <property type="entry name" value="NDUB7"/>
</dbReference>
<keyword evidence="8" id="KW-0999">Mitochondrion inner membrane</keyword>
<keyword evidence="6" id="KW-0813">Transport</keyword>
<evidence type="ECO:0000256" key="5">
    <source>
        <dbReference type="ARBA" id="ARBA00018677"/>
    </source>
</evidence>
<evidence type="ECO:0000256" key="13">
    <source>
        <dbReference type="ARBA" id="ARBA00030188"/>
    </source>
</evidence>
<keyword evidence="11" id="KW-0472">Membrane</keyword>
<accession>A0A4X2LYN6</accession>
<dbReference type="AlphaFoldDB" id="A0A4X2LYN6"/>
<evidence type="ECO:0000256" key="14">
    <source>
        <dbReference type="ARBA" id="ARBA00030710"/>
    </source>
</evidence>
<evidence type="ECO:0000256" key="3">
    <source>
        <dbReference type="ARBA" id="ARBA00004637"/>
    </source>
</evidence>
<evidence type="ECO:0000256" key="1">
    <source>
        <dbReference type="ARBA" id="ARBA00003195"/>
    </source>
</evidence>
<proteinExistence type="inferred from homology"/>
<reference evidence="15" key="3">
    <citation type="submission" date="2025-09" db="UniProtKB">
        <authorList>
            <consortium name="Ensembl"/>
        </authorList>
    </citation>
    <scope>IDENTIFICATION</scope>
</reference>
<keyword evidence="10" id="KW-0496">Mitochondrion</keyword>
<dbReference type="GO" id="GO:0005758">
    <property type="term" value="C:mitochondrial intermembrane space"/>
    <property type="evidence" value="ECO:0007669"/>
    <property type="project" value="UniProtKB-SubCell"/>
</dbReference>
<comment type="subcellular location">
    <subcellularLocation>
        <location evidence="3">Mitochondrion inner membrane</location>
        <topology evidence="3">Peripheral membrane protein</topology>
    </subcellularLocation>
    <subcellularLocation>
        <location evidence="2">Mitochondrion intermembrane space</location>
    </subcellularLocation>
</comment>
<dbReference type="PANTHER" id="PTHR20900">
    <property type="entry name" value="NADH:UBIQUINONE OXIDOREDUCTASE B18-LIKE SUBUNIT"/>
    <property type="match status" value="1"/>
</dbReference>
<reference evidence="15" key="2">
    <citation type="submission" date="2025-08" db="UniProtKB">
        <authorList>
            <consortium name="Ensembl"/>
        </authorList>
    </citation>
    <scope>IDENTIFICATION</scope>
</reference>
<evidence type="ECO:0000256" key="12">
    <source>
        <dbReference type="ARBA" id="ARBA00023157"/>
    </source>
</evidence>